<name>A0A7D4V599_9CAUD</name>
<dbReference type="EMBL" id="MN445185">
    <property type="protein sequence ID" value="QKN86037.1"/>
    <property type="molecule type" value="Genomic_DNA"/>
</dbReference>
<evidence type="ECO:0000313" key="1">
    <source>
        <dbReference type="EMBL" id="QKN86037.1"/>
    </source>
</evidence>
<accession>A0A7D4V599</accession>
<dbReference type="Proteomes" id="UP000515779">
    <property type="component" value="Segment"/>
</dbReference>
<gene>
    <name evidence="1" type="ORF">ACEC001_1940</name>
</gene>
<proteinExistence type="predicted"/>
<sequence length="82" mass="9213">MQKTIIGITVSSFCGFPTPQTEPQYLGAGKPDPEVRKLREEAKARVLTELESLLQSPVISQWGMAIDVTRTDRRGRYLPRPV</sequence>
<protein>
    <submittedName>
        <fullName evidence="1">Uncharacterized protein</fullName>
    </submittedName>
</protein>
<evidence type="ECO:0000313" key="2">
    <source>
        <dbReference type="Proteomes" id="UP000515779"/>
    </source>
</evidence>
<reference evidence="1 2" key="1">
    <citation type="submission" date="2019-09" db="EMBL/GenBank/DDBJ databases">
        <authorList>
            <person name="Lin J."/>
            <person name="Cucic S."/>
            <person name="Klem A."/>
            <person name="Kropinski A."/>
            <person name="Anany H."/>
        </authorList>
    </citation>
    <scope>NUCLEOTIDE SEQUENCE [LARGE SCALE GENOMIC DNA]</scope>
</reference>
<organism evidence="1 2">
    <name type="scientific">Escherichia phage vB_EcoM_EC001</name>
    <dbReference type="NCBI Taxonomy" id="2739754"/>
    <lineage>
        <taxon>Viruses</taxon>
        <taxon>Duplodnaviria</taxon>
        <taxon>Heunggongvirae</taxon>
        <taxon>Uroviricota</taxon>
        <taxon>Caudoviricetes</taxon>
        <taxon>Chimalliviridae</taxon>
        <taxon>Seoulvirus</taxon>
        <taxon>Seoulvirus SPN3US</taxon>
    </lineage>
</organism>